<dbReference type="PDB" id="6I60">
    <property type="method" value="X-ray"/>
    <property type="resolution" value="2.74 A"/>
    <property type="chains" value="A/B=1-921"/>
</dbReference>
<dbReference type="Proteomes" id="UP000001733">
    <property type="component" value="Chromosome"/>
</dbReference>
<evidence type="ECO:0000256" key="2">
    <source>
        <dbReference type="ARBA" id="ARBA00012652"/>
    </source>
</evidence>
<dbReference type="PIRSF" id="PIRSF010631">
    <property type="entry name" value="A-rhamnsds"/>
    <property type="match status" value="1"/>
</dbReference>
<evidence type="ECO:0000259" key="5">
    <source>
        <dbReference type="Pfam" id="PF08531"/>
    </source>
</evidence>
<dbReference type="BRENDA" id="3.2.1.40">
    <property type="organism ID" value="1938"/>
</dbReference>
<evidence type="ECO:0000259" key="7">
    <source>
        <dbReference type="Pfam" id="PF17390"/>
    </source>
</evidence>
<dbReference type="PDBsum" id="6I60"/>
<accession>B5YC64</accession>
<dbReference type="Pfam" id="PF05592">
    <property type="entry name" value="Bac_rhamnosid"/>
    <property type="match status" value="1"/>
</dbReference>
<evidence type="ECO:0000259" key="6">
    <source>
        <dbReference type="Pfam" id="PF17389"/>
    </source>
</evidence>
<dbReference type="InterPro" id="IPR008902">
    <property type="entry name" value="Rhamnosid_concanavalin"/>
</dbReference>
<dbReference type="Gene3D" id="2.60.40.10">
    <property type="entry name" value="Immunoglobulins"/>
    <property type="match status" value="1"/>
</dbReference>
<reference evidence="10" key="2">
    <citation type="journal article" date="2019" name="ACS Omega">
        <title>Biochemical Characterization of the alpha-l-Rhamnosidase &lt;i&gt;Dt&lt;/i&gt;Rha from &lt;i&gt;Dictyoglomus thermophilum&lt;/i&gt;: Application to the Selective Derhamnosylation of Natural Flavonoids.</title>
        <authorList>
            <person name="Guillotin L."/>
            <person name="Kim H."/>
            <person name="Traore Y."/>
            <person name="Moreau P."/>
            <person name="Lafite P."/>
            <person name="Coquoin V."/>
            <person name="Nuccio S."/>
            <person name="de Vaumas R."/>
            <person name="Daniellou R."/>
        </authorList>
    </citation>
    <scope>X-RAY CRYSTALLOGRAPHY (2.74 ANGSTROMS)</scope>
</reference>
<evidence type="ECO:0007829" key="10">
    <source>
        <dbReference type="PDB" id="6I60"/>
    </source>
</evidence>
<dbReference type="Gene3D" id="2.60.120.260">
    <property type="entry name" value="Galactose-binding domain-like"/>
    <property type="match status" value="2"/>
</dbReference>
<dbReference type="HOGENOM" id="CLU_002926_1_1_0"/>
<dbReference type="SUPFAM" id="SSF48208">
    <property type="entry name" value="Six-hairpin glycosidases"/>
    <property type="match status" value="1"/>
</dbReference>
<dbReference type="PaxDb" id="309799-DICTH_0289"/>
<dbReference type="PANTHER" id="PTHR33307:SF6">
    <property type="entry name" value="ALPHA-RHAMNOSIDASE (EUROFUNG)-RELATED"/>
    <property type="match status" value="1"/>
</dbReference>
<feature type="domain" description="Alpha-L-rhamnosidase C-terminal" evidence="7">
    <location>
        <begin position="813"/>
        <end position="881"/>
    </location>
</feature>
<protein>
    <recommendedName>
        <fullName evidence="2">alpha-L-rhamnosidase</fullName>
        <ecNumber evidence="2">3.2.1.40</ecNumber>
    </recommendedName>
</protein>
<dbReference type="EC" id="3.2.1.40" evidence="2"/>
<dbReference type="PANTHER" id="PTHR33307">
    <property type="entry name" value="ALPHA-RHAMNOSIDASE (EUROFUNG)"/>
    <property type="match status" value="1"/>
</dbReference>
<evidence type="ECO:0000256" key="1">
    <source>
        <dbReference type="ARBA" id="ARBA00001445"/>
    </source>
</evidence>
<proteinExistence type="evidence at protein level"/>
<dbReference type="InterPro" id="IPR016007">
    <property type="entry name" value="Alpha_rhamnosid"/>
</dbReference>
<organism evidence="8 9">
    <name type="scientific">Dictyoglomus thermophilum (strain ATCC 35947 / DSM 3960 / H-6-12)</name>
    <dbReference type="NCBI Taxonomy" id="309799"/>
    <lineage>
        <taxon>Bacteria</taxon>
        <taxon>Pseudomonadati</taxon>
        <taxon>Dictyoglomota</taxon>
        <taxon>Dictyoglomia</taxon>
        <taxon>Dictyoglomales</taxon>
        <taxon>Dictyoglomaceae</taxon>
        <taxon>Dictyoglomus</taxon>
    </lineage>
</organism>
<dbReference type="Pfam" id="PF17390">
    <property type="entry name" value="Bac_rhamnosid_C"/>
    <property type="match status" value="1"/>
</dbReference>
<name>B5YC64_DICT6</name>
<feature type="domain" description="Alpha-L-rhamnosidase six-hairpin glycosidase" evidence="6">
    <location>
        <begin position="442"/>
        <end position="811"/>
    </location>
</feature>
<dbReference type="Pfam" id="PF08531">
    <property type="entry name" value="Bac_rhamnosid_N"/>
    <property type="match status" value="1"/>
</dbReference>
<dbReference type="GO" id="GO:0030596">
    <property type="term" value="F:alpha-L-rhamnosidase activity"/>
    <property type="evidence" value="ECO:0007669"/>
    <property type="project" value="UniProtKB-EC"/>
</dbReference>
<evidence type="ECO:0000313" key="8">
    <source>
        <dbReference type="EMBL" id="ACI19983.1"/>
    </source>
</evidence>
<dbReference type="InterPro" id="IPR013783">
    <property type="entry name" value="Ig-like_fold"/>
</dbReference>
<keyword evidence="3" id="KW-0378">Hydrolase</keyword>
<dbReference type="OrthoDB" id="9761045at2"/>
<keyword evidence="9" id="KW-1185">Reference proteome</keyword>
<feature type="domain" description="Alpha-L-rhamnosidase concanavalin-like" evidence="4">
    <location>
        <begin position="337"/>
        <end position="436"/>
    </location>
</feature>
<evidence type="ECO:0000313" key="9">
    <source>
        <dbReference type="Proteomes" id="UP000001733"/>
    </source>
</evidence>
<dbReference type="Pfam" id="PF17389">
    <property type="entry name" value="Bac_rhamnosid6H"/>
    <property type="match status" value="1"/>
</dbReference>
<dbReference type="InterPro" id="IPR008928">
    <property type="entry name" value="6-hairpin_glycosidase_sf"/>
</dbReference>
<dbReference type="InterPro" id="IPR012341">
    <property type="entry name" value="6hp_glycosidase-like_sf"/>
</dbReference>
<dbReference type="CAZy" id="GH78">
    <property type="family name" value="Glycoside Hydrolase Family 78"/>
</dbReference>
<dbReference type="GO" id="GO:0005975">
    <property type="term" value="P:carbohydrate metabolic process"/>
    <property type="evidence" value="ECO:0007669"/>
    <property type="project" value="InterPro"/>
</dbReference>
<sequence length="921" mass="106982">MKSSNIYSPFDLKCEFTTNPLGVDKKNPIFSWKLRHLEKNEKQTAYQVIVSSSLETINDNIGDVWDTGKVLSSEQVIKYEGKELEPCKVYFWKVRWWDSKDQESPFSVVNTFETGLMNEENWKAKWITKKEHKYEVYSPDGAPFGLNYTIAYAPMFRKSFSISKKIKRARVYIAGLGLYELYINGERIGDRVLDPGQTDYKKRVLYTVYDVSKNIRDGKNAIGVILGNGRYVKEYGYDFPKLIIQVLVEYEDDSIEWIVSDESWKTTYGPITLNSLYHGEIYDGRKEIKGWNLPDFDDSTWENAILAEPPGGKLYSEIYPPIRITKTIKPIKMWSPEPGTYVYDFGQNYTGWIKIKVRTNESGKEIRIRHAELTYEDGTLNYSTNRTALATDVYITKGEGYEEYEPRFTYHGFRYVEILGYPGVPTLEDIEGKVVHTAVESNGEFICSNELINKIHHNIIWGQLSNLMSIPTDCPQRDERMGWMGDAQLSAEEAIFNFDMIGFYRKYLNDIRDAQKENGSLSDVIPPYWSIYPGDPAWSTAYITIAWYLYQYYGDKYVLEEHYEGFKKYVEFLKKLAPDYIVSFYKYGDWCQPGTVRPKDNSGELTSTFYFYHDVITLSKIAKLLGKEADYKYYSELADKIKSAFNKKFLKEKAYASIPTELSEENVKALLEKYPEDIKDFLRQQFTILSSLGMFTSQTLNTLPLYLNLVPEDKVQDVLKTLLEDIIIRHDYHLDTGIVATRYIFDVLTSYGYDEVAYKIVNQKTYPSFGYMIEEGATTLWERWEKLTSTGMNSHNHIMFGSVDAWFYRVIAGVRVGEPGWNKIIFEPHPVGDLKYAKARLNTIKGEVEINWQKTENIFSMRISVPVNSEGEVHVPKLFERFVVKEGDNIIYEKKGDLEENEKYIVIRVGSGSYNFYMEKI</sequence>
<dbReference type="Gene3D" id="2.60.420.10">
    <property type="entry name" value="Maltose phosphorylase, domain 3"/>
    <property type="match status" value="1"/>
</dbReference>
<feature type="domain" description="Bacterial alpha-L-rhamnosidase N-terminal" evidence="5">
    <location>
        <begin position="164"/>
        <end position="326"/>
    </location>
</feature>
<reference evidence="8 9" key="1">
    <citation type="journal article" date="2014" name="Genome Announc.">
        <title>Complete Genome Sequence of the Extreme Thermophile Dictyoglomus thermophilum H-6-12.</title>
        <authorList>
            <person name="Coil D.A."/>
            <person name="Badger J.H."/>
            <person name="Forberger H.C."/>
            <person name="Riggs F."/>
            <person name="Madupu R."/>
            <person name="Fedorova N."/>
            <person name="Ward N."/>
            <person name="Robb F.T."/>
            <person name="Eisen J.A."/>
        </authorList>
    </citation>
    <scope>NUCLEOTIDE SEQUENCE [LARGE SCALE GENOMIC DNA]</scope>
    <source>
        <strain evidence="9">ATCC 35947 / DSM 3960 / H-6-12</strain>
    </source>
</reference>
<keyword evidence="10" id="KW-0002">3D-structure</keyword>
<dbReference type="Gene3D" id="1.50.10.10">
    <property type="match status" value="1"/>
</dbReference>
<dbReference type="InterPro" id="IPR035398">
    <property type="entry name" value="Bac_rhamnosid_C"/>
</dbReference>
<dbReference type="InterPro" id="IPR013737">
    <property type="entry name" value="Bac_rhamnosid_N"/>
</dbReference>
<gene>
    <name evidence="8" type="ordered locus">DICTH_0289</name>
</gene>
<dbReference type="STRING" id="309799.DICTH_0289"/>
<dbReference type="eggNOG" id="COG3408">
    <property type="taxonomic scope" value="Bacteria"/>
</dbReference>
<dbReference type="AlphaFoldDB" id="B5YC64"/>
<evidence type="ECO:0000256" key="3">
    <source>
        <dbReference type="ARBA" id="ARBA00022801"/>
    </source>
</evidence>
<dbReference type="RefSeq" id="WP_012548615.1">
    <property type="nucleotide sequence ID" value="NC_011297.1"/>
</dbReference>
<dbReference type="SMR" id="B5YC64"/>
<dbReference type="Pfam" id="PF25788">
    <property type="entry name" value="Ig_Rha78A_N"/>
    <property type="match status" value="1"/>
</dbReference>
<dbReference type="EMBL" id="CP001146">
    <property type="protein sequence ID" value="ACI19983.1"/>
    <property type="molecule type" value="Genomic_DNA"/>
</dbReference>
<dbReference type="KEGG" id="dth:DICTH_0289"/>
<dbReference type="InterPro" id="IPR035396">
    <property type="entry name" value="Bac_rhamnosid6H"/>
</dbReference>
<comment type="catalytic activity">
    <reaction evidence="1">
        <text>Hydrolysis of terminal non-reducing alpha-L-rhamnose residues in alpha-L-rhamnosides.</text>
        <dbReference type="EC" id="3.2.1.40"/>
    </reaction>
</comment>
<evidence type="ECO:0000259" key="4">
    <source>
        <dbReference type="Pfam" id="PF05592"/>
    </source>
</evidence>